<protein>
    <submittedName>
        <fullName evidence="1">Uncharacterized protein</fullName>
    </submittedName>
</protein>
<proteinExistence type="predicted"/>
<dbReference type="Proteomes" id="UP000002301">
    <property type="component" value="Chromosome 1"/>
</dbReference>
<organism evidence="1 2">
    <name type="scientific">Brucella anthropi (strain ATCC 49188 / DSM 6882 / CCUG 24695 / JCM 21032 / LMG 3331 / NBRC 15819 / NCTC 12168 / Alc 37)</name>
    <name type="common">Ochrobactrum anthropi</name>
    <dbReference type="NCBI Taxonomy" id="439375"/>
    <lineage>
        <taxon>Bacteria</taxon>
        <taxon>Pseudomonadati</taxon>
        <taxon>Pseudomonadota</taxon>
        <taxon>Alphaproteobacteria</taxon>
        <taxon>Hyphomicrobiales</taxon>
        <taxon>Brucellaceae</taxon>
        <taxon>Brucella/Ochrobactrum group</taxon>
        <taxon>Brucella</taxon>
    </lineage>
</organism>
<keyword evidence="2" id="KW-1185">Reference proteome</keyword>
<dbReference type="EMBL" id="CP000758">
    <property type="protein sequence ID" value="ABS14254.1"/>
    <property type="molecule type" value="Genomic_DNA"/>
</dbReference>
<dbReference type="KEGG" id="oan:Oant_1538"/>
<dbReference type="AlphaFoldDB" id="A6WZ50"/>
<gene>
    <name evidence="1" type="ordered locus">Oant_1538</name>
</gene>
<dbReference type="STRING" id="439375.Oant_1538"/>
<sequence>MRIPEIRRRLLEKSKKYDDPELAVLAKELCRRTSANRSAVKSSPMTPTLARQIRKYKTGNPDASHVEIASHFNVNPGRVSEALHGKRQ</sequence>
<reference evidence="1 2" key="1">
    <citation type="journal article" date="2011" name="J. Bacteriol.">
        <title>Genome of Ochrobactrum anthropi ATCC 49188 T, a versatile opportunistic pathogen and symbiont of several eukaryotic hosts.</title>
        <authorList>
            <person name="Chain P.S."/>
            <person name="Lang D.M."/>
            <person name="Comerci D.J."/>
            <person name="Malfatti S.A."/>
            <person name="Vergez L.M."/>
            <person name="Shin M."/>
            <person name="Ugalde R.A."/>
            <person name="Garcia E."/>
            <person name="Tolmasky M.E."/>
        </authorList>
    </citation>
    <scope>NUCLEOTIDE SEQUENCE [LARGE SCALE GENOMIC DNA]</scope>
    <source>
        <strain evidence="2">ATCC 49188 / DSM 6882 / CCUG 24695 / JCM 21032 / LMG 3331 / NBRC 15819 / NCTC 12168 / Alc 37</strain>
    </source>
</reference>
<dbReference type="HOGENOM" id="CLU_2465986_0_0_5"/>
<evidence type="ECO:0000313" key="1">
    <source>
        <dbReference type="EMBL" id="ABS14254.1"/>
    </source>
</evidence>
<evidence type="ECO:0000313" key="2">
    <source>
        <dbReference type="Proteomes" id="UP000002301"/>
    </source>
</evidence>
<accession>A6WZ50</accession>
<name>A6WZ50_BRUA4</name>